<evidence type="ECO:0000256" key="2">
    <source>
        <dbReference type="ARBA" id="ARBA00022490"/>
    </source>
</evidence>
<name>A0A081CBT9_PSEA2</name>
<evidence type="ECO:0000256" key="4">
    <source>
        <dbReference type="ARBA" id="ARBA00034706"/>
    </source>
</evidence>
<dbReference type="Pfam" id="PF13242">
    <property type="entry name" value="Hydrolase_like"/>
    <property type="match status" value="1"/>
</dbReference>
<dbReference type="Proteomes" id="UP000053758">
    <property type="component" value="Unassembled WGS sequence"/>
</dbReference>
<dbReference type="SUPFAM" id="SSF51161">
    <property type="entry name" value="Trimeric LpxA-like enzymes"/>
    <property type="match status" value="1"/>
</dbReference>
<evidence type="ECO:0000256" key="5">
    <source>
        <dbReference type="ARBA" id="ARBA00034865"/>
    </source>
</evidence>
<evidence type="ECO:0000256" key="3">
    <source>
        <dbReference type="ARBA" id="ARBA00023212"/>
    </source>
</evidence>
<dbReference type="CDD" id="cd03359">
    <property type="entry name" value="LbH_Dynactin_5"/>
    <property type="match status" value="1"/>
</dbReference>
<organism evidence="6">
    <name type="scientific">Pseudozyma antarctica</name>
    <name type="common">Yeast</name>
    <name type="synonym">Candida antarctica</name>
    <dbReference type="NCBI Taxonomy" id="84753"/>
    <lineage>
        <taxon>Eukaryota</taxon>
        <taxon>Fungi</taxon>
        <taxon>Dikarya</taxon>
        <taxon>Basidiomycota</taxon>
        <taxon>Ustilaginomycotina</taxon>
        <taxon>Ustilaginomycetes</taxon>
        <taxon>Ustilaginales</taxon>
        <taxon>Ustilaginaceae</taxon>
        <taxon>Moesziomyces</taxon>
    </lineage>
</organism>
<dbReference type="HOGENOM" id="CLU_523722_0_0_1"/>
<dbReference type="InterPro" id="IPR011004">
    <property type="entry name" value="Trimer_LpxA-like_sf"/>
</dbReference>
<dbReference type="InterPro" id="IPR023214">
    <property type="entry name" value="HAD_sf"/>
</dbReference>
<dbReference type="GO" id="GO:0005869">
    <property type="term" value="C:dynactin complex"/>
    <property type="evidence" value="ECO:0007669"/>
    <property type="project" value="TreeGrafter"/>
</dbReference>
<dbReference type="PANTHER" id="PTHR46126">
    <property type="entry name" value="DYNACTIN SUBUNIT 5"/>
    <property type="match status" value="1"/>
</dbReference>
<reference evidence="6" key="1">
    <citation type="submission" date="2014-07" db="EMBL/GenBank/DDBJ databases">
        <title>Draft genome sequence of the yeast Pseudozyma antarctica JCM 10317 known as a producer of lipase B which used in a wide range of industrial applications.</title>
        <authorList>
            <person name="Morita T."/>
            <person name="Saika A."/>
            <person name="Koike H."/>
        </authorList>
    </citation>
    <scope>NUCLEOTIDE SEQUENCE</scope>
    <source>
        <strain evidence="6">JCM 10317</strain>
    </source>
</reference>
<keyword evidence="7" id="KW-1185">Reference proteome</keyword>
<comment type="similarity">
    <text evidence="4">Belongs to the dynactin subunits 5/6 family. Dynactin subunit 5 subfamily.</text>
</comment>
<keyword evidence="3" id="KW-0206">Cytoskeleton</keyword>
<dbReference type="GeneID" id="26303064"/>
<comment type="subcellular location">
    <subcellularLocation>
        <location evidence="1">Cytoplasm</location>
        <location evidence="1">Cytoskeleton</location>
    </subcellularLocation>
</comment>
<dbReference type="SUPFAM" id="SSF56784">
    <property type="entry name" value="HAD-like"/>
    <property type="match status" value="1"/>
</dbReference>
<dbReference type="Pfam" id="PF21711">
    <property type="entry name" value="DCTN5"/>
    <property type="match status" value="1"/>
</dbReference>
<protein>
    <recommendedName>
        <fullName evidence="5">Dynactin subunit 5</fullName>
    </recommendedName>
</protein>
<gene>
    <name evidence="6" type="ORF">PAN0_004c2344</name>
</gene>
<keyword evidence="2" id="KW-0963">Cytoplasm</keyword>
<sequence>MPPTISHVAAYAPNEYIQTALTGNKVSRKATILGSQNIILGGKCIIQHGAIIRGDLRRIAASSTSSSTGSGQQTQSVAIFIGRYCLLAESSVIRPPYKTYKGVFSYYPMKVGDHVSVGANTVLEAASVGSHVEIGANCIVGRFVIIKDCARILDGSVVAPNTVVPSFSIFAGSPATQIGELPETFSESCEAKMKDFYQRFRPTSESIAAMRSARFNLLIDLNGTCHIGDTPTLGAVQAIQRLRAVQQQQPDRVNIRFCSNTSKESSSSLLSRLRRVGLGAELVGSSGVFTSLDAAYRLVARQKLRPLLLLSQSAQTAFRGDDTLARDCFFAHADLDPERLDAQNAAKLRSCDAVVVGLCPELMTSKWLDEAFRLLAGEYDAKQSVALITTHRALYHRPTQDGPLSLGPGAFVAALEAASGRQVSETIVCGKPQPAFLQECVAGMIGADESMSDFTNIIVGDDIVADLGQGTWQLGLRRVLVRTGKYRNGDESRGDRAADETHDSLASWVDHFIANDLNPK</sequence>
<dbReference type="InterPro" id="IPR047125">
    <property type="entry name" value="DCTN5"/>
</dbReference>
<accession>A0A081CBT9</accession>
<evidence type="ECO:0000313" key="7">
    <source>
        <dbReference type="Proteomes" id="UP000053758"/>
    </source>
</evidence>
<evidence type="ECO:0000313" key="6">
    <source>
        <dbReference type="EMBL" id="GAK64135.1"/>
    </source>
</evidence>
<dbReference type="EMBL" id="DF830071">
    <property type="protein sequence ID" value="GAK64135.1"/>
    <property type="molecule type" value="Genomic_DNA"/>
</dbReference>
<dbReference type="Pfam" id="PF13344">
    <property type="entry name" value="Hydrolase_6"/>
    <property type="match status" value="1"/>
</dbReference>
<proteinExistence type="inferred from homology"/>
<evidence type="ECO:0000256" key="1">
    <source>
        <dbReference type="ARBA" id="ARBA00004245"/>
    </source>
</evidence>
<dbReference type="RefSeq" id="XP_014657775.1">
    <property type="nucleotide sequence ID" value="XM_014802289.1"/>
</dbReference>
<dbReference type="Gene3D" id="3.40.50.1000">
    <property type="entry name" value="HAD superfamily/HAD-like"/>
    <property type="match status" value="2"/>
</dbReference>
<dbReference type="AlphaFoldDB" id="A0A081CBT9"/>
<dbReference type="Gene3D" id="2.160.10.10">
    <property type="entry name" value="Hexapeptide repeat proteins"/>
    <property type="match status" value="1"/>
</dbReference>
<dbReference type="PANTHER" id="PTHR46126:SF1">
    <property type="entry name" value="DYNACTIN SUBUNIT 5"/>
    <property type="match status" value="1"/>
</dbReference>
<dbReference type="InterPro" id="IPR036412">
    <property type="entry name" value="HAD-like_sf"/>
</dbReference>
<dbReference type="InterPro" id="IPR006357">
    <property type="entry name" value="HAD-SF_hydro_IIA"/>
</dbReference>